<protein>
    <submittedName>
        <fullName evidence="1">Uncharacterized protein</fullName>
    </submittedName>
</protein>
<evidence type="ECO:0000313" key="1">
    <source>
        <dbReference type="EMBL" id="SHH47160.1"/>
    </source>
</evidence>
<accession>A0A1M5T968</accession>
<dbReference type="EMBL" id="FQXG01000003">
    <property type="protein sequence ID" value="SHH47160.1"/>
    <property type="molecule type" value="Genomic_DNA"/>
</dbReference>
<dbReference type="STRING" id="299255.SAMN02745129_2044"/>
<organism evidence="1 2">
    <name type="scientific">Ferrimonas marina</name>
    <dbReference type="NCBI Taxonomy" id="299255"/>
    <lineage>
        <taxon>Bacteria</taxon>
        <taxon>Pseudomonadati</taxon>
        <taxon>Pseudomonadota</taxon>
        <taxon>Gammaproteobacteria</taxon>
        <taxon>Alteromonadales</taxon>
        <taxon>Ferrimonadaceae</taxon>
        <taxon>Ferrimonas</taxon>
    </lineage>
</organism>
<proteinExistence type="predicted"/>
<sequence length="225" mass="24729">MKGLALEFGVEQCSIGTGTPVVVVVSKALCPKAFQVLSDREMAKYDNALAYAQQARDEQSEGMQELWRFLAQVQRRWKASFTIACTSQLGLHQGSGANVMSLFGTWGDRSCFNCGWSGPVSGEGVVQCPACDSETELSDLSRVMFDPHPDTLMPFYHRLEQAGALLLLGPMDSSDAPLHFSPLVRRSKLIDCYLVSDQNPHSELTSVQMPLKPTEAIRLNKLALC</sequence>
<keyword evidence="2" id="KW-1185">Reference proteome</keyword>
<name>A0A1M5T968_9GAMM</name>
<dbReference type="RefSeq" id="WP_067663499.1">
    <property type="nucleotide sequence ID" value="NZ_FQXG01000003.1"/>
</dbReference>
<evidence type="ECO:0000313" key="2">
    <source>
        <dbReference type="Proteomes" id="UP000184268"/>
    </source>
</evidence>
<dbReference type="Proteomes" id="UP000184268">
    <property type="component" value="Unassembled WGS sequence"/>
</dbReference>
<dbReference type="AlphaFoldDB" id="A0A1M5T968"/>
<gene>
    <name evidence="1" type="ORF">SAMN02745129_2044</name>
</gene>
<reference evidence="1 2" key="1">
    <citation type="submission" date="2016-11" db="EMBL/GenBank/DDBJ databases">
        <authorList>
            <person name="Jaros S."/>
            <person name="Januszkiewicz K."/>
            <person name="Wedrychowicz H."/>
        </authorList>
    </citation>
    <scope>NUCLEOTIDE SEQUENCE [LARGE SCALE GENOMIC DNA]</scope>
    <source>
        <strain evidence="1 2">DSM 16917</strain>
    </source>
</reference>